<name>A0ACC1D740_9NEOP</name>
<dbReference type="EMBL" id="CM034394">
    <property type="protein sequence ID" value="KAJ0179544.1"/>
    <property type="molecule type" value="Genomic_DNA"/>
</dbReference>
<sequence length="103" mass="12077">MVAKLCIKIPMKIKLEEQWFWEQFSQLRIAVLLKHFLEVLLAWEQMSLSFGQNKYKYNNSVPPVIDLLTVDTRRCLHGTPHPSLGPVATYCKHRDKNDLQLII</sequence>
<evidence type="ECO:0000313" key="2">
    <source>
        <dbReference type="Proteomes" id="UP000824533"/>
    </source>
</evidence>
<dbReference type="Proteomes" id="UP000824533">
    <property type="component" value="Linkage Group LG08"/>
</dbReference>
<gene>
    <name evidence="1" type="ORF">K1T71_005256</name>
</gene>
<reference evidence="1 2" key="1">
    <citation type="journal article" date="2021" name="Front. Genet.">
        <title>Chromosome-Level Genome Assembly Reveals Significant Gene Expansion in the Toll and IMD Signaling Pathways of Dendrolimus kikuchii.</title>
        <authorList>
            <person name="Zhou J."/>
            <person name="Wu P."/>
            <person name="Xiong Z."/>
            <person name="Liu N."/>
            <person name="Zhao N."/>
            <person name="Ji M."/>
            <person name="Qiu Y."/>
            <person name="Yang B."/>
        </authorList>
    </citation>
    <scope>NUCLEOTIDE SEQUENCE [LARGE SCALE GENOMIC DNA]</scope>
    <source>
        <strain evidence="1">Ann1</strain>
    </source>
</reference>
<organism evidence="1 2">
    <name type="scientific">Dendrolimus kikuchii</name>
    <dbReference type="NCBI Taxonomy" id="765133"/>
    <lineage>
        <taxon>Eukaryota</taxon>
        <taxon>Metazoa</taxon>
        <taxon>Ecdysozoa</taxon>
        <taxon>Arthropoda</taxon>
        <taxon>Hexapoda</taxon>
        <taxon>Insecta</taxon>
        <taxon>Pterygota</taxon>
        <taxon>Neoptera</taxon>
        <taxon>Endopterygota</taxon>
        <taxon>Lepidoptera</taxon>
        <taxon>Glossata</taxon>
        <taxon>Ditrysia</taxon>
        <taxon>Bombycoidea</taxon>
        <taxon>Lasiocampidae</taxon>
        <taxon>Dendrolimus</taxon>
    </lineage>
</organism>
<proteinExistence type="predicted"/>
<comment type="caution">
    <text evidence="1">The sequence shown here is derived from an EMBL/GenBank/DDBJ whole genome shotgun (WGS) entry which is preliminary data.</text>
</comment>
<evidence type="ECO:0000313" key="1">
    <source>
        <dbReference type="EMBL" id="KAJ0179544.1"/>
    </source>
</evidence>
<accession>A0ACC1D740</accession>
<keyword evidence="2" id="KW-1185">Reference proteome</keyword>
<protein>
    <submittedName>
        <fullName evidence="1">Uncharacterized protein</fullName>
    </submittedName>
</protein>